<keyword evidence="2" id="KW-1133">Transmembrane helix</keyword>
<dbReference type="EMBL" id="JANAVB010022597">
    <property type="protein sequence ID" value="KAJ6823801.1"/>
    <property type="molecule type" value="Genomic_DNA"/>
</dbReference>
<protein>
    <submittedName>
        <fullName evidence="3">Extensin-like</fullName>
    </submittedName>
</protein>
<keyword evidence="4" id="KW-1185">Reference proteome</keyword>
<organism evidence="3 4">
    <name type="scientific">Iris pallida</name>
    <name type="common">Sweet iris</name>
    <dbReference type="NCBI Taxonomy" id="29817"/>
    <lineage>
        <taxon>Eukaryota</taxon>
        <taxon>Viridiplantae</taxon>
        <taxon>Streptophyta</taxon>
        <taxon>Embryophyta</taxon>
        <taxon>Tracheophyta</taxon>
        <taxon>Spermatophyta</taxon>
        <taxon>Magnoliopsida</taxon>
        <taxon>Liliopsida</taxon>
        <taxon>Asparagales</taxon>
        <taxon>Iridaceae</taxon>
        <taxon>Iridoideae</taxon>
        <taxon>Irideae</taxon>
        <taxon>Iris</taxon>
    </lineage>
</organism>
<keyword evidence="2" id="KW-0472">Membrane</keyword>
<dbReference type="Proteomes" id="UP001140949">
    <property type="component" value="Unassembled WGS sequence"/>
</dbReference>
<comment type="caution">
    <text evidence="3">The sequence shown here is derived from an EMBL/GenBank/DDBJ whole genome shotgun (WGS) entry which is preliminary data.</text>
</comment>
<feature type="transmembrane region" description="Helical" evidence="2">
    <location>
        <begin position="18"/>
        <end position="35"/>
    </location>
</feature>
<evidence type="ECO:0000256" key="1">
    <source>
        <dbReference type="SAM" id="MobiDB-lite"/>
    </source>
</evidence>
<name>A0AAX6G6J1_IRIPA</name>
<gene>
    <name evidence="3" type="ORF">M6B38_129045</name>
</gene>
<proteinExistence type="predicted"/>
<reference evidence="3" key="2">
    <citation type="submission" date="2023-04" db="EMBL/GenBank/DDBJ databases">
        <authorList>
            <person name="Bruccoleri R.E."/>
            <person name="Oakeley E.J."/>
            <person name="Faust A.-M."/>
            <person name="Dessus-Babus S."/>
            <person name="Altorfer M."/>
            <person name="Burckhardt D."/>
            <person name="Oertli M."/>
            <person name="Naumann U."/>
            <person name="Petersen F."/>
            <person name="Wong J."/>
        </authorList>
    </citation>
    <scope>NUCLEOTIDE SEQUENCE</scope>
    <source>
        <strain evidence="3">GSM-AAB239-AS_SAM_17_03QT</strain>
        <tissue evidence="3">Leaf</tissue>
    </source>
</reference>
<evidence type="ECO:0000313" key="4">
    <source>
        <dbReference type="Proteomes" id="UP001140949"/>
    </source>
</evidence>
<sequence>MISYGAGSEEVNEGEGCWVAMTTLVVGLLFWPRTARTGRPWRRRQGRRGSVDGQGERVRGRLRPVSGGREERRGRGLVSCPARQGAAVSGVVGHRGYLYM</sequence>
<dbReference type="AlphaFoldDB" id="A0AAX6G6J1"/>
<accession>A0AAX6G6J1</accession>
<evidence type="ECO:0000313" key="3">
    <source>
        <dbReference type="EMBL" id="KAJ6823801.1"/>
    </source>
</evidence>
<evidence type="ECO:0000256" key="2">
    <source>
        <dbReference type="SAM" id="Phobius"/>
    </source>
</evidence>
<keyword evidence="2" id="KW-0812">Transmembrane</keyword>
<reference evidence="3" key="1">
    <citation type="journal article" date="2023" name="GigaByte">
        <title>Genome assembly of the bearded iris, Iris pallida Lam.</title>
        <authorList>
            <person name="Bruccoleri R.E."/>
            <person name="Oakeley E.J."/>
            <person name="Faust A.M.E."/>
            <person name="Altorfer M."/>
            <person name="Dessus-Babus S."/>
            <person name="Burckhardt D."/>
            <person name="Oertli M."/>
            <person name="Naumann U."/>
            <person name="Petersen F."/>
            <person name="Wong J."/>
        </authorList>
    </citation>
    <scope>NUCLEOTIDE SEQUENCE</scope>
    <source>
        <strain evidence="3">GSM-AAB239-AS_SAM_17_03QT</strain>
    </source>
</reference>
<feature type="region of interest" description="Disordered" evidence="1">
    <location>
        <begin position="39"/>
        <end position="77"/>
    </location>
</feature>